<comment type="similarity">
    <text evidence="3">Belongs to the bacterial ribosomal protein bL19 family.</text>
</comment>
<feature type="region of interest" description="Disordered" evidence="15">
    <location>
        <begin position="16"/>
        <end position="44"/>
    </location>
</feature>
<name>A0A081CMI6_PSEA2</name>
<keyword evidence="18" id="KW-1185">Reference proteome</keyword>
<evidence type="ECO:0000256" key="2">
    <source>
        <dbReference type="ARBA" id="ARBA00004141"/>
    </source>
</evidence>
<comment type="pathway">
    <text evidence="13">Porphyrin-containing compound metabolism; heme A biosynthesis; heme A from heme O: step 1/1.</text>
</comment>
<evidence type="ECO:0000256" key="14">
    <source>
        <dbReference type="ARBA" id="ARBA00048044"/>
    </source>
</evidence>
<evidence type="ECO:0000256" key="15">
    <source>
        <dbReference type="SAM" id="MobiDB-lite"/>
    </source>
</evidence>
<dbReference type="InterPro" id="IPR038657">
    <property type="entry name" value="Ribosomal_bL19_sf"/>
</dbReference>
<dbReference type="EMBL" id="DF830090">
    <property type="protein sequence ID" value="GAK67882.1"/>
    <property type="molecule type" value="Genomic_DNA"/>
</dbReference>
<sequence>MSVQRSSKPLTALFKSLRLGANPSTTSASPIASSSRCFSSSHTPRAASKAAAAAKTPQRSATYPFSSAALIPEVPEFISTKQGVTPPPQPKSVLSGVMPRVHSELRARYDPGNRLTKLFDRQSRERIPPGSVLIVESWTSPLKTNFSSFSGVLIAVRRRGVSTSFVLRNLVQKLGVEMRFNLYSPLLKDVRVIQKAEAGKNDKSGKLRRTRRAKLYYLRNDDRRLAGIGNVIKQQRLLEEKRAQEMAKRRGGRSNHIHHWRLTMAAHMVPRLGIRLASPALVSHTSRPLAAVFQRSFVALAQRSSVPSLANASPLCSASTTTPTLLSTPRPGSLHAAPLSRSVILTALARHQSTAAATPADYASTSSADSTSSSTHTASAAPAVSKPVVALHLYALAFLVYAIVVVGGLTRLTESGLSITEWNPGFKGMRLPITTPEWEAEWDKYKQTPEFHLLNSKMSLDDFKAIYMWEWGHRVLGRVIGVAFVLPAAYFVTRRWVAPGTRWKLAAIAAGIGFQGFLGWFMVKSGLTAPEPSGRAKTVHVEGGEVPTSAAQTSTAAADWTPRVSHFRLAMHMGTAFLVYLAMLHTGLAVQRDYNAANLTGAVSGVRARTQAALTQLANTLNHPLLRTHSRLTKAVAALVFTTAMSGALVAGLDAGLVYNEFPTMGEGRIAPPMHELMDDRYAQRDDGSDKVWRNLAQNPVTVQLIHRTLAVTTACTVLALAWKTHRLARAYTAAARVASTPVLPALPPRVVQLANASVAVVAAQVTLGISTLIYMVPIPLASAHQAGSLALLSVLVALISALRPIPTRILAPAATRNTRVLRKVAHPTPALKP</sequence>
<dbReference type="HOGENOM" id="CLU_017627_4_0_1"/>
<evidence type="ECO:0000256" key="10">
    <source>
        <dbReference type="ARBA" id="ARBA00023133"/>
    </source>
</evidence>
<organism evidence="17">
    <name type="scientific">Pseudozyma antarctica</name>
    <name type="common">Yeast</name>
    <name type="synonym">Candida antarctica</name>
    <dbReference type="NCBI Taxonomy" id="84753"/>
    <lineage>
        <taxon>Eukaryota</taxon>
        <taxon>Fungi</taxon>
        <taxon>Dikarya</taxon>
        <taxon>Basidiomycota</taxon>
        <taxon>Ustilaginomycotina</taxon>
        <taxon>Ustilaginomycetes</taxon>
        <taxon>Ustilaginales</taxon>
        <taxon>Ustilaginaceae</taxon>
        <taxon>Moesziomyces</taxon>
    </lineage>
</organism>
<feature type="compositionally biased region" description="Low complexity" evidence="15">
    <location>
        <begin position="21"/>
        <end position="44"/>
    </location>
</feature>
<evidence type="ECO:0000256" key="16">
    <source>
        <dbReference type="SAM" id="Phobius"/>
    </source>
</evidence>
<evidence type="ECO:0000256" key="11">
    <source>
        <dbReference type="ARBA" id="ARBA00023136"/>
    </source>
</evidence>
<dbReference type="InterPro" id="IPR001857">
    <property type="entry name" value="Ribosomal_bL19"/>
</dbReference>
<dbReference type="GO" id="GO:0046872">
    <property type="term" value="F:metal ion binding"/>
    <property type="evidence" value="ECO:0007669"/>
    <property type="project" value="UniProtKB-KW"/>
</dbReference>
<evidence type="ECO:0000313" key="18">
    <source>
        <dbReference type="Proteomes" id="UP000053758"/>
    </source>
</evidence>
<dbReference type="GO" id="GO:1990904">
    <property type="term" value="C:ribonucleoprotein complex"/>
    <property type="evidence" value="ECO:0007669"/>
    <property type="project" value="UniProtKB-KW"/>
</dbReference>
<accession>A0A081CMI6</accession>
<dbReference type="GO" id="GO:0005743">
    <property type="term" value="C:mitochondrial inner membrane"/>
    <property type="evidence" value="ECO:0007669"/>
    <property type="project" value="TreeGrafter"/>
</dbReference>
<evidence type="ECO:0000256" key="8">
    <source>
        <dbReference type="ARBA" id="ARBA00023002"/>
    </source>
</evidence>
<evidence type="ECO:0000256" key="4">
    <source>
        <dbReference type="ARBA" id="ARBA00022692"/>
    </source>
</evidence>
<keyword evidence="10" id="KW-0350">Heme biosynthesis</keyword>
<proteinExistence type="inferred from homology"/>
<feature type="transmembrane region" description="Helical" evidence="16">
    <location>
        <begin position="388"/>
        <end position="409"/>
    </location>
</feature>
<dbReference type="FunFam" id="2.30.30.790:FF:000012">
    <property type="entry name" value="Related to 50S ribosomal protein L19"/>
    <property type="match status" value="1"/>
</dbReference>
<keyword evidence="8" id="KW-0560">Oxidoreductase</keyword>
<dbReference type="GO" id="GO:0003735">
    <property type="term" value="F:structural constituent of ribosome"/>
    <property type="evidence" value="ECO:0007669"/>
    <property type="project" value="InterPro"/>
</dbReference>
<dbReference type="Pfam" id="PF01245">
    <property type="entry name" value="Ribosomal_L19"/>
    <property type="match status" value="1"/>
</dbReference>
<dbReference type="GO" id="GO:0120547">
    <property type="term" value="F:heme A synthase activity"/>
    <property type="evidence" value="ECO:0007669"/>
    <property type="project" value="UniProtKB-EC"/>
</dbReference>
<dbReference type="GO" id="GO:0005840">
    <property type="term" value="C:ribosome"/>
    <property type="evidence" value="ECO:0007669"/>
    <property type="project" value="UniProtKB-KW"/>
</dbReference>
<protein>
    <submittedName>
        <fullName evidence="17">Hydroxylation of heme O to form heme A</fullName>
    </submittedName>
</protein>
<feature type="transmembrane region" description="Helical" evidence="16">
    <location>
        <begin position="569"/>
        <end position="590"/>
    </location>
</feature>
<evidence type="ECO:0000313" key="17">
    <source>
        <dbReference type="EMBL" id="GAK67882.1"/>
    </source>
</evidence>
<evidence type="ECO:0000256" key="1">
    <source>
        <dbReference type="ARBA" id="ARBA00001970"/>
    </source>
</evidence>
<comment type="catalytic activity">
    <reaction evidence="14">
        <text>Fe(II)-heme o + 2 A + H2O = Fe(II)-heme a + 2 AH2</text>
        <dbReference type="Rhea" id="RHEA:63388"/>
        <dbReference type="ChEBI" id="CHEBI:13193"/>
        <dbReference type="ChEBI" id="CHEBI:15377"/>
        <dbReference type="ChEBI" id="CHEBI:17499"/>
        <dbReference type="ChEBI" id="CHEBI:60530"/>
        <dbReference type="ChEBI" id="CHEBI:61715"/>
        <dbReference type="EC" id="1.17.99.9"/>
    </reaction>
    <physiologicalReaction direction="left-to-right" evidence="14">
        <dbReference type="Rhea" id="RHEA:63389"/>
    </physiologicalReaction>
</comment>
<gene>
    <name evidence="17" type="ORF">PAN0_023c6112</name>
</gene>
<evidence type="ECO:0000256" key="9">
    <source>
        <dbReference type="ARBA" id="ARBA00023004"/>
    </source>
</evidence>
<dbReference type="PRINTS" id="PR00061">
    <property type="entry name" value="RIBOSOMALL19"/>
</dbReference>
<reference evidence="17" key="1">
    <citation type="submission" date="2014-07" db="EMBL/GenBank/DDBJ databases">
        <title>Draft genome sequence of the yeast Pseudozyma antarctica JCM 10317 known as a producer of lipase B which used in a wide range of industrial applications.</title>
        <authorList>
            <person name="Morita T."/>
            <person name="Saika A."/>
            <person name="Koike H."/>
        </authorList>
    </citation>
    <scope>NUCLEOTIDE SEQUENCE</scope>
    <source>
        <strain evidence="17">JCM 10317</strain>
    </source>
</reference>
<feature type="transmembrane region" description="Helical" evidence="16">
    <location>
        <begin position="754"/>
        <end position="777"/>
    </location>
</feature>
<dbReference type="AlphaFoldDB" id="A0A081CMI6"/>
<dbReference type="InterPro" id="IPR008991">
    <property type="entry name" value="Translation_prot_SH3-like_sf"/>
</dbReference>
<evidence type="ECO:0000256" key="3">
    <source>
        <dbReference type="ARBA" id="ARBA00005781"/>
    </source>
</evidence>
<dbReference type="GO" id="GO:0006412">
    <property type="term" value="P:translation"/>
    <property type="evidence" value="ECO:0007669"/>
    <property type="project" value="InterPro"/>
</dbReference>
<evidence type="ECO:0000256" key="6">
    <source>
        <dbReference type="ARBA" id="ARBA00022980"/>
    </source>
</evidence>
<keyword evidence="4 16" id="KW-0812">Transmembrane</keyword>
<keyword evidence="9" id="KW-0408">Iron</keyword>
<keyword evidence="12" id="KW-0687">Ribonucleoprotein</keyword>
<dbReference type="PANTHER" id="PTHR23289:SF2">
    <property type="entry name" value="CYTOCHROME C OXIDASE ASSEMBLY PROTEIN COX15 HOMOLOG"/>
    <property type="match status" value="1"/>
</dbReference>
<feature type="transmembrane region" description="Helical" evidence="16">
    <location>
        <begin position="783"/>
        <end position="803"/>
    </location>
</feature>
<comment type="cofactor">
    <cofactor evidence="1">
        <name>heme b</name>
        <dbReference type="ChEBI" id="CHEBI:60344"/>
    </cofactor>
</comment>
<keyword evidence="11 16" id="KW-0472">Membrane</keyword>
<keyword evidence="6" id="KW-0689">Ribosomal protein</keyword>
<feature type="transmembrane region" description="Helical" evidence="16">
    <location>
        <begin position="505"/>
        <end position="523"/>
    </location>
</feature>
<keyword evidence="5" id="KW-0479">Metal-binding</keyword>
<dbReference type="GO" id="GO:0016653">
    <property type="term" value="F:oxidoreductase activity, acting on NAD(P)H, heme protein as acceptor"/>
    <property type="evidence" value="ECO:0007669"/>
    <property type="project" value="TreeGrafter"/>
</dbReference>
<dbReference type="RefSeq" id="XP_014653930.1">
    <property type="nucleotide sequence ID" value="XM_014798444.1"/>
</dbReference>
<dbReference type="SUPFAM" id="SSF50104">
    <property type="entry name" value="Translation proteins SH3-like domain"/>
    <property type="match status" value="1"/>
</dbReference>
<dbReference type="InterPro" id="IPR023754">
    <property type="entry name" value="HemeA_Synthase_type2"/>
</dbReference>
<dbReference type="GeneID" id="26306920"/>
<dbReference type="Proteomes" id="UP000053758">
    <property type="component" value="Unassembled WGS sequence"/>
</dbReference>
<dbReference type="GO" id="GO:0006784">
    <property type="term" value="P:heme A biosynthetic process"/>
    <property type="evidence" value="ECO:0007669"/>
    <property type="project" value="InterPro"/>
</dbReference>
<feature type="transmembrane region" description="Helical" evidence="16">
    <location>
        <begin position="475"/>
        <end position="493"/>
    </location>
</feature>
<dbReference type="Pfam" id="PF02628">
    <property type="entry name" value="COX15-CtaA"/>
    <property type="match status" value="1"/>
</dbReference>
<evidence type="ECO:0000256" key="13">
    <source>
        <dbReference type="ARBA" id="ARBA00044501"/>
    </source>
</evidence>
<dbReference type="Gene3D" id="2.30.30.790">
    <property type="match status" value="1"/>
</dbReference>
<dbReference type="PANTHER" id="PTHR23289">
    <property type="entry name" value="CYTOCHROME C OXIDASE ASSEMBLY PROTEIN COX15"/>
    <property type="match status" value="1"/>
</dbReference>
<feature type="transmembrane region" description="Helical" evidence="16">
    <location>
        <begin position="635"/>
        <end position="659"/>
    </location>
</feature>
<evidence type="ECO:0000256" key="7">
    <source>
        <dbReference type="ARBA" id="ARBA00022989"/>
    </source>
</evidence>
<dbReference type="InterPro" id="IPR003780">
    <property type="entry name" value="COX15/CtaA_fam"/>
</dbReference>
<comment type="subcellular location">
    <subcellularLocation>
        <location evidence="2">Membrane</location>
        <topology evidence="2">Multi-pass membrane protein</topology>
    </subcellularLocation>
</comment>
<evidence type="ECO:0000256" key="5">
    <source>
        <dbReference type="ARBA" id="ARBA00022723"/>
    </source>
</evidence>
<feature type="transmembrane region" description="Helical" evidence="16">
    <location>
        <begin position="705"/>
        <end position="723"/>
    </location>
</feature>
<evidence type="ECO:0000256" key="12">
    <source>
        <dbReference type="ARBA" id="ARBA00023274"/>
    </source>
</evidence>
<keyword evidence="7 16" id="KW-1133">Transmembrane helix</keyword>